<comment type="similarity">
    <text evidence="3">Belongs to the NXF family.</text>
</comment>
<dbReference type="FunFam" id="3.30.70.330:FF:000165">
    <property type="entry name" value="nuclear RNA export factor 1"/>
    <property type="match status" value="1"/>
</dbReference>
<gene>
    <name evidence="9" type="ORF">J0S82_003451</name>
</gene>
<dbReference type="GO" id="GO:0005634">
    <property type="term" value="C:nucleus"/>
    <property type="evidence" value="ECO:0007669"/>
    <property type="project" value="UniProtKB-SubCell"/>
</dbReference>
<comment type="caution">
    <text evidence="9">The sequence shown here is derived from an EMBL/GenBank/DDBJ whole genome shotgun (WGS) entry which is preliminary data.</text>
</comment>
<sequence length="115" mass="13885">MRLQNEDRIHVTVWRDRKSVEREMGKRRQDRTQENWFRITIPGGIKYDKTWLMNSLRTHCRVPFTPVDFHYVKNRARFFIQDASAASALKEVSYKICDEENRKICIFVNQSSEPY</sequence>
<dbReference type="Gene3D" id="3.30.70.330">
    <property type="match status" value="1"/>
</dbReference>
<evidence type="ECO:0000256" key="4">
    <source>
        <dbReference type="ARBA" id="ARBA00022448"/>
    </source>
</evidence>
<comment type="subcellular location">
    <subcellularLocation>
        <location evidence="2">Cytoplasm</location>
    </subcellularLocation>
    <subcellularLocation>
        <location evidence="1">Nucleus</location>
    </subcellularLocation>
</comment>
<evidence type="ECO:0000256" key="7">
    <source>
        <dbReference type="ARBA" id="ARBA00023242"/>
    </source>
</evidence>
<dbReference type="GO" id="GO:0003723">
    <property type="term" value="F:RNA binding"/>
    <property type="evidence" value="ECO:0007669"/>
    <property type="project" value="InterPro"/>
</dbReference>
<evidence type="ECO:0000313" key="10">
    <source>
        <dbReference type="Proteomes" id="UP000700334"/>
    </source>
</evidence>
<dbReference type="PANTHER" id="PTHR10662:SF15">
    <property type="entry name" value="NUCLEAR RNA EXPORT FACTOR 5"/>
    <property type="match status" value="1"/>
</dbReference>
<dbReference type="Proteomes" id="UP000700334">
    <property type="component" value="Unassembled WGS sequence"/>
</dbReference>
<evidence type="ECO:0000256" key="3">
    <source>
        <dbReference type="ARBA" id="ARBA00009285"/>
    </source>
</evidence>
<feature type="non-terminal residue" evidence="9">
    <location>
        <position position="1"/>
    </location>
</feature>
<dbReference type="InterPro" id="IPR012677">
    <property type="entry name" value="Nucleotide-bd_a/b_plait_sf"/>
</dbReference>
<accession>A0A8J5ZZR9</accession>
<dbReference type="AlphaFoldDB" id="A0A8J5ZZR9"/>
<dbReference type="InterPro" id="IPR035979">
    <property type="entry name" value="RBD_domain_sf"/>
</dbReference>
<dbReference type="Pfam" id="PF09162">
    <property type="entry name" value="Tap-RNA_bind"/>
    <property type="match status" value="1"/>
</dbReference>
<keyword evidence="6" id="KW-0509">mRNA transport</keyword>
<reference evidence="9" key="1">
    <citation type="journal article" date="2021" name="Evol. Appl.">
        <title>The genome of the Pyrenean desman and the effects of bottlenecks and inbreeding on the genomic landscape of an endangered species.</title>
        <authorList>
            <person name="Escoda L."/>
            <person name="Castresana J."/>
        </authorList>
    </citation>
    <scope>NUCLEOTIDE SEQUENCE</scope>
    <source>
        <strain evidence="9">IBE-C5619</strain>
    </source>
</reference>
<dbReference type="OrthoDB" id="25872at2759"/>
<keyword evidence="5" id="KW-0963">Cytoplasm</keyword>
<keyword evidence="10" id="KW-1185">Reference proteome</keyword>
<proteinExistence type="inferred from homology"/>
<dbReference type="PANTHER" id="PTHR10662">
    <property type="entry name" value="NUCLEAR RNA EXPORT FACTOR"/>
    <property type="match status" value="1"/>
</dbReference>
<evidence type="ECO:0000256" key="2">
    <source>
        <dbReference type="ARBA" id="ARBA00004496"/>
    </source>
</evidence>
<dbReference type="SUPFAM" id="SSF54928">
    <property type="entry name" value="RNA-binding domain, RBD"/>
    <property type="match status" value="1"/>
</dbReference>
<protein>
    <submittedName>
        <fullName evidence="9">Nuclear RNA export factor 2</fullName>
    </submittedName>
</protein>
<feature type="domain" description="Nuclear RNA export factor Tap RNA-binding" evidence="8">
    <location>
        <begin position="36"/>
        <end position="115"/>
    </location>
</feature>
<dbReference type="GO" id="GO:0005737">
    <property type="term" value="C:cytoplasm"/>
    <property type="evidence" value="ECO:0007669"/>
    <property type="project" value="UniProtKB-SubCell"/>
</dbReference>
<name>A0A8J5ZZR9_GALPY</name>
<dbReference type="InterPro" id="IPR030217">
    <property type="entry name" value="NXF_fam"/>
</dbReference>
<organism evidence="9 10">
    <name type="scientific">Galemys pyrenaicus</name>
    <name type="common">Iberian desman</name>
    <name type="synonym">Pyrenean desman</name>
    <dbReference type="NCBI Taxonomy" id="202257"/>
    <lineage>
        <taxon>Eukaryota</taxon>
        <taxon>Metazoa</taxon>
        <taxon>Chordata</taxon>
        <taxon>Craniata</taxon>
        <taxon>Vertebrata</taxon>
        <taxon>Euteleostomi</taxon>
        <taxon>Mammalia</taxon>
        <taxon>Eutheria</taxon>
        <taxon>Laurasiatheria</taxon>
        <taxon>Eulipotyphla</taxon>
        <taxon>Talpidae</taxon>
        <taxon>Galemys</taxon>
    </lineage>
</organism>
<evidence type="ECO:0000256" key="6">
    <source>
        <dbReference type="ARBA" id="ARBA00022816"/>
    </source>
</evidence>
<keyword evidence="7" id="KW-0539">Nucleus</keyword>
<dbReference type="GO" id="GO:0016973">
    <property type="term" value="P:poly(A)+ mRNA export from nucleus"/>
    <property type="evidence" value="ECO:0007669"/>
    <property type="project" value="TreeGrafter"/>
</dbReference>
<evidence type="ECO:0000259" key="8">
    <source>
        <dbReference type="Pfam" id="PF09162"/>
    </source>
</evidence>
<evidence type="ECO:0000313" key="9">
    <source>
        <dbReference type="EMBL" id="KAG8511198.1"/>
    </source>
</evidence>
<evidence type="ECO:0000256" key="1">
    <source>
        <dbReference type="ARBA" id="ARBA00004123"/>
    </source>
</evidence>
<dbReference type="EMBL" id="JAGFMF010011853">
    <property type="protein sequence ID" value="KAG8511198.1"/>
    <property type="molecule type" value="Genomic_DNA"/>
</dbReference>
<dbReference type="InterPro" id="IPR015245">
    <property type="entry name" value="Tap_RNA-bd"/>
</dbReference>
<evidence type="ECO:0000256" key="5">
    <source>
        <dbReference type="ARBA" id="ARBA00022490"/>
    </source>
</evidence>
<keyword evidence="4" id="KW-0813">Transport</keyword>